<evidence type="ECO:0000313" key="8">
    <source>
        <dbReference type="EMBL" id="CAL1605118.1"/>
    </source>
</evidence>
<dbReference type="FunFam" id="3.30.160.60:FF:001818">
    <property type="entry name" value="GDNF-inducible zinc finger protein 1 isoform X1"/>
    <property type="match status" value="1"/>
</dbReference>
<evidence type="ECO:0000256" key="6">
    <source>
        <dbReference type="SAM" id="MobiDB-lite"/>
    </source>
</evidence>
<name>A0AAV2LVM8_KNICA</name>
<dbReference type="GO" id="GO:0000978">
    <property type="term" value="F:RNA polymerase II cis-regulatory region sequence-specific DNA binding"/>
    <property type="evidence" value="ECO:0007669"/>
    <property type="project" value="TreeGrafter"/>
</dbReference>
<feature type="compositionally biased region" description="Low complexity" evidence="6">
    <location>
        <begin position="220"/>
        <end position="230"/>
    </location>
</feature>
<dbReference type="GO" id="GO:0008270">
    <property type="term" value="F:zinc ion binding"/>
    <property type="evidence" value="ECO:0007669"/>
    <property type="project" value="UniProtKB-KW"/>
</dbReference>
<proteinExistence type="predicted"/>
<evidence type="ECO:0000256" key="5">
    <source>
        <dbReference type="PROSITE-ProRule" id="PRU00042"/>
    </source>
</evidence>
<dbReference type="Pfam" id="PF00096">
    <property type="entry name" value="zf-C2H2"/>
    <property type="match status" value="1"/>
</dbReference>
<sequence>MESIVCPVAGVGRSSVLLKEEPEEQGIKLEEDHVPVSGTDLNIVCVKTEGCDSEDSELFSDWDGDEERTASSSAAQMETDSEGDRASGLSAPETTDRGRCPFCGVVFGSEGELQRHVPLHTGERLISCTLCHKEFSKKSNLTAHMRTHTGEKPYSLKQYYVVVMQFHVVVMQFHVVVMQYHVVVMQYHVVVMQYHVVVPCETRSHRDTDTGLPGPPPGLPRSILGPSRMC</sequence>
<dbReference type="EMBL" id="OZ035827">
    <property type="protein sequence ID" value="CAL1605118.1"/>
    <property type="molecule type" value="Genomic_DNA"/>
</dbReference>
<feature type="domain" description="C2H2-type" evidence="7">
    <location>
        <begin position="98"/>
        <end position="125"/>
    </location>
</feature>
<keyword evidence="9" id="KW-1185">Reference proteome</keyword>
<dbReference type="InterPro" id="IPR036236">
    <property type="entry name" value="Znf_C2H2_sf"/>
</dbReference>
<organism evidence="8 9">
    <name type="scientific">Knipowitschia caucasica</name>
    <name type="common">Caucasian dwarf goby</name>
    <name type="synonym">Pomatoschistus caucasicus</name>
    <dbReference type="NCBI Taxonomy" id="637954"/>
    <lineage>
        <taxon>Eukaryota</taxon>
        <taxon>Metazoa</taxon>
        <taxon>Chordata</taxon>
        <taxon>Craniata</taxon>
        <taxon>Vertebrata</taxon>
        <taxon>Euteleostomi</taxon>
        <taxon>Actinopterygii</taxon>
        <taxon>Neopterygii</taxon>
        <taxon>Teleostei</taxon>
        <taxon>Neoteleostei</taxon>
        <taxon>Acanthomorphata</taxon>
        <taxon>Gobiaria</taxon>
        <taxon>Gobiiformes</taxon>
        <taxon>Gobioidei</taxon>
        <taxon>Gobiidae</taxon>
        <taxon>Gobiinae</taxon>
        <taxon>Knipowitschia</taxon>
    </lineage>
</organism>
<evidence type="ECO:0000313" key="9">
    <source>
        <dbReference type="Proteomes" id="UP001497482"/>
    </source>
</evidence>
<accession>A0AAV2LVM8</accession>
<dbReference type="AlphaFoldDB" id="A0AAV2LVM8"/>
<protein>
    <recommendedName>
        <fullName evidence="7">C2H2-type domain-containing protein</fullName>
    </recommendedName>
</protein>
<feature type="region of interest" description="Disordered" evidence="6">
    <location>
        <begin position="205"/>
        <end position="230"/>
    </location>
</feature>
<keyword evidence="2" id="KW-0677">Repeat</keyword>
<dbReference type="Proteomes" id="UP001497482">
    <property type="component" value="Chromosome 5"/>
</dbReference>
<keyword evidence="3 5" id="KW-0863">Zinc-finger</keyword>
<evidence type="ECO:0000259" key="7">
    <source>
        <dbReference type="PROSITE" id="PS50157"/>
    </source>
</evidence>
<dbReference type="PANTHER" id="PTHR23235">
    <property type="entry name" value="KRUEPPEL-LIKE TRANSCRIPTION FACTOR"/>
    <property type="match status" value="1"/>
</dbReference>
<keyword evidence="4" id="KW-0862">Zinc</keyword>
<feature type="region of interest" description="Disordered" evidence="6">
    <location>
        <begin position="54"/>
        <end position="93"/>
    </location>
</feature>
<evidence type="ECO:0000256" key="4">
    <source>
        <dbReference type="ARBA" id="ARBA00022833"/>
    </source>
</evidence>
<evidence type="ECO:0000256" key="3">
    <source>
        <dbReference type="ARBA" id="ARBA00022771"/>
    </source>
</evidence>
<dbReference type="PROSITE" id="PS50157">
    <property type="entry name" value="ZINC_FINGER_C2H2_2"/>
    <property type="match status" value="2"/>
</dbReference>
<feature type="domain" description="C2H2-type" evidence="7">
    <location>
        <begin position="126"/>
        <end position="153"/>
    </location>
</feature>
<dbReference type="PANTHER" id="PTHR23235:SF120">
    <property type="entry name" value="KRUPPEL-LIKE FACTOR 15"/>
    <property type="match status" value="1"/>
</dbReference>
<reference evidence="8 9" key="1">
    <citation type="submission" date="2024-04" db="EMBL/GenBank/DDBJ databases">
        <authorList>
            <person name="Waldvogel A.-M."/>
            <person name="Schoenle A."/>
        </authorList>
    </citation>
    <scope>NUCLEOTIDE SEQUENCE [LARGE SCALE GENOMIC DNA]</scope>
</reference>
<dbReference type="SUPFAM" id="SSF57667">
    <property type="entry name" value="beta-beta-alpha zinc fingers"/>
    <property type="match status" value="1"/>
</dbReference>
<evidence type="ECO:0000256" key="1">
    <source>
        <dbReference type="ARBA" id="ARBA00022723"/>
    </source>
</evidence>
<dbReference type="PROSITE" id="PS00028">
    <property type="entry name" value="ZINC_FINGER_C2H2_1"/>
    <property type="match status" value="2"/>
</dbReference>
<feature type="compositionally biased region" description="Acidic residues" evidence="6">
    <location>
        <begin position="54"/>
        <end position="66"/>
    </location>
</feature>
<keyword evidence="1" id="KW-0479">Metal-binding</keyword>
<gene>
    <name evidence="8" type="ORF">KC01_LOCUS32539</name>
</gene>
<evidence type="ECO:0000256" key="2">
    <source>
        <dbReference type="ARBA" id="ARBA00022737"/>
    </source>
</evidence>
<dbReference type="InterPro" id="IPR013087">
    <property type="entry name" value="Znf_C2H2_type"/>
</dbReference>
<dbReference type="SMART" id="SM00355">
    <property type="entry name" value="ZnF_C2H2"/>
    <property type="match status" value="2"/>
</dbReference>
<dbReference type="GO" id="GO:0000981">
    <property type="term" value="F:DNA-binding transcription factor activity, RNA polymerase II-specific"/>
    <property type="evidence" value="ECO:0007669"/>
    <property type="project" value="TreeGrafter"/>
</dbReference>
<dbReference type="Gene3D" id="3.30.160.60">
    <property type="entry name" value="Classic Zinc Finger"/>
    <property type="match status" value="1"/>
</dbReference>